<dbReference type="Proteomes" id="UP000836387">
    <property type="component" value="Unassembled WGS sequence"/>
</dbReference>
<sequence length="418" mass="47297">MADSLPESGPSNPDNYEIRIIPQEHAQLIRGVHCTGHGRYSDVFEGVNVQTALRCAIKSLKTTRDHHVRREIKVLETLRGGVNIITLLDIVTGDQPLLASEDLLGRCDVVVLALTARLWQDRPTSLVFELIDHVDFRSLYPRFSAADVRFYTRELLKALEFAHDRGIMHRDVRPHNVLFDPAKRRLLLIDWGSAEFYEPRTEYTVRVGRGWKAPELLLHHGEYDYGVDMWQVGAMLAGVVFRREPFFHGVSNADQLDRIARVLGTSGLRNYVERYDMEMADVDDIAVHAGRPWTEFVNDENRHLAEEEAIDLLDKLLRWDHKVGFTLRMKLVVGGLLTMMSLGSVEREAGIIGPSLLPRGRLIVGTSLLTHEFYESGVSVLLLTRAKQLVQGDAVSYTEKSVIEYLTLRPGAILVSTP</sequence>
<gene>
    <name evidence="1" type="ORF">CRV2_00000140</name>
</gene>
<reference evidence="1" key="2">
    <citation type="submission" date="2021-10" db="EMBL/GenBank/DDBJ databases">
        <authorList>
            <person name="Piombo E."/>
        </authorList>
    </citation>
    <scope>NUCLEOTIDE SEQUENCE</scope>
</reference>
<evidence type="ECO:0000313" key="1">
    <source>
        <dbReference type="EMBL" id="CAG9942987.1"/>
    </source>
</evidence>
<proteinExistence type="predicted"/>
<keyword evidence="2" id="KW-1185">Reference proteome</keyword>
<name>A0ACA9TQ29_BIOOC</name>
<organism evidence="1 2">
    <name type="scientific">Clonostachys rosea f. rosea IK726</name>
    <dbReference type="NCBI Taxonomy" id="1349383"/>
    <lineage>
        <taxon>Eukaryota</taxon>
        <taxon>Fungi</taxon>
        <taxon>Dikarya</taxon>
        <taxon>Ascomycota</taxon>
        <taxon>Pezizomycotina</taxon>
        <taxon>Sordariomycetes</taxon>
        <taxon>Hypocreomycetidae</taxon>
        <taxon>Hypocreales</taxon>
        <taxon>Bionectriaceae</taxon>
        <taxon>Clonostachys</taxon>
    </lineage>
</organism>
<evidence type="ECO:0000313" key="2">
    <source>
        <dbReference type="Proteomes" id="UP000836387"/>
    </source>
</evidence>
<reference evidence="1" key="1">
    <citation type="submission" date="2020-04" db="EMBL/GenBank/DDBJ databases">
        <authorList>
            <person name="Broberg M."/>
        </authorList>
    </citation>
    <scope>NUCLEOTIDE SEQUENCE</scope>
</reference>
<accession>A0ACA9TQ29</accession>
<protein>
    <submittedName>
        <fullName evidence="1">Uncharacterized protein</fullName>
    </submittedName>
</protein>
<comment type="caution">
    <text evidence="1">The sequence shown here is derived from an EMBL/GenBank/DDBJ whole genome shotgun (WGS) entry which is preliminary data.</text>
</comment>
<dbReference type="EMBL" id="CADEHS020000007">
    <property type="protein sequence ID" value="CAG9942987.1"/>
    <property type="molecule type" value="Genomic_DNA"/>
</dbReference>